<dbReference type="AlphaFoldDB" id="A0A4R2KPR9"/>
<dbReference type="SUPFAM" id="SSF46785">
    <property type="entry name" value="Winged helix' DNA-binding domain"/>
    <property type="match status" value="1"/>
</dbReference>
<evidence type="ECO:0000256" key="2">
    <source>
        <dbReference type="ARBA" id="ARBA00023015"/>
    </source>
</evidence>
<dbReference type="InterPro" id="IPR000847">
    <property type="entry name" value="LysR_HTH_N"/>
</dbReference>
<keyword evidence="3 6" id="KW-0238">DNA-binding</keyword>
<keyword evidence="2" id="KW-0805">Transcription regulation</keyword>
<dbReference type="InterPro" id="IPR036390">
    <property type="entry name" value="WH_DNA-bd_sf"/>
</dbReference>
<dbReference type="Pfam" id="PF03466">
    <property type="entry name" value="LysR_substrate"/>
    <property type="match status" value="1"/>
</dbReference>
<accession>A0A4R2KPR9</accession>
<dbReference type="Proteomes" id="UP000294980">
    <property type="component" value="Unassembled WGS sequence"/>
</dbReference>
<evidence type="ECO:0000259" key="5">
    <source>
        <dbReference type="PROSITE" id="PS50931"/>
    </source>
</evidence>
<evidence type="ECO:0000256" key="4">
    <source>
        <dbReference type="ARBA" id="ARBA00023163"/>
    </source>
</evidence>
<evidence type="ECO:0000313" key="6">
    <source>
        <dbReference type="EMBL" id="TCO74647.1"/>
    </source>
</evidence>
<dbReference type="Gene3D" id="3.40.190.290">
    <property type="match status" value="1"/>
</dbReference>
<evidence type="ECO:0000313" key="7">
    <source>
        <dbReference type="Proteomes" id="UP000294980"/>
    </source>
</evidence>
<evidence type="ECO:0000256" key="3">
    <source>
        <dbReference type="ARBA" id="ARBA00023125"/>
    </source>
</evidence>
<dbReference type="EMBL" id="SLWX01000012">
    <property type="protein sequence ID" value="TCO74647.1"/>
    <property type="molecule type" value="Genomic_DNA"/>
</dbReference>
<dbReference type="SUPFAM" id="SSF53850">
    <property type="entry name" value="Periplasmic binding protein-like II"/>
    <property type="match status" value="1"/>
</dbReference>
<comment type="similarity">
    <text evidence="1">Belongs to the LysR transcriptional regulatory family.</text>
</comment>
<dbReference type="OrthoDB" id="6988449at2"/>
<organism evidence="6 7">
    <name type="scientific">Chromatocurvus halotolerans</name>
    <dbReference type="NCBI Taxonomy" id="1132028"/>
    <lineage>
        <taxon>Bacteria</taxon>
        <taxon>Pseudomonadati</taxon>
        <taxon>Pseudomonadota</taxon>
        <taxon>Gammaproteobacteria</taxon>
        <taxon>Cellvibrionales</taxon>
        <taxon>Halieaceae</taxon>
        <taxon>Chromatocurvus</taxon>
    </lineage>
</organism>
<gene>
    <name evidence="6" type="ORF">EV688_1126</name>
</gene>
<evidence type="ECO:0000256" key="1">
    <source>
        <dbReference type="ARBA" id="ARBA00009437"/>
    </source>
</evidence>
<dbReference type="Pfam" id="PF00126">
    <property type="entry name" value="HTH_1"/>
    <property type="match status" value="1"/>
</dbReference>
<proteinExistence type="inferred from homology"/>
<dbReference type="PANTHER" id="PTHR30126:SF88">
    <property type="entry name" value="TRANSCRIPTIONAL REGULATOR-RELATED"/>
    <property type="match status" value="1"/>
</dbReference>
<keyword evidence="7" id="KW-1185">Reference proteome</keyword>
<dbReference type="RefSeq" id="WP_117318645.1">
    <property type="nucleotide sequence ID" value="NZ_QQSW01000015.1"/>
</dbReference>
<comment type="caution">
    <text evidence="6">The sequence shown here is derived from an EMBL/GenBank/DDBJ whole genome shotgun (WGS) entry which is preliminary data.</text>
</comment>
<dbReference type="GO" id="GO:0003700">
    <property type="term" value="F:DNA-binding transcription factor activity"/>
    <property type="evidence" value="ECO:0007669"/>
    <property type="project" value="InterPro"/>
</dbReference>
<name>A0A4R2KPR9_9GAMM</name>
<dbReference type="GO" id="GO:0000976">
    <property type="term" value="F:transcription cis-regulatory region binding"/>
    <property type="evidence" value="ECO:0007669"/>
    <property type="project" value="TreeGrafter"/>
</dbReference>
<dbReference type="PANTHER" id="PTHR30126">
    <property type="entry name" value="HTH-TYPE TRANSCRIPTIONAL REGULATOR"/>
    <property type="match status" value="1"/>
</dbReference>
<feature type="domain" description="HTH lysR-type" evidence="5">
    <location>
        <begin position="4"/>
        <end position="61"/>
    </location>
</feature>
<dbReference type="Gene3D" id="1.10.10.10">
    <property type="entry name" value="Winged helix-like DNA-binding domain superfamily/Winged helix DNA-binding domain"/>
    <property type="match status" value="1"/>
</dbReference>
<dbReference type="InterPro" id="IPR036388">
    <property type="entry name" value="WH-like_DNA-bd_sf"/>
</dbReference>
<reference evidence="6 7" key="1">
    <citation type="submission" date="2019-03" db="EMBL/GenBank/DDBJ databases">
        <title>Genomic Encyclopedia of Type Strains, Phase IV (KMG-IV): sequencing the most valuable type-strain genomes for metagenomic binning, comparative biology and taxonomic classification.</title>
        <authorList>
            <person name="Goeker M."/>
        </authorList>
    </citation>
    <scope>NUCLEOTIDE SEQUENCE [LARGE SCALE GENOMIC DNA]</scope>
    <source>
        <strain evidence="6 7">DSM 23344</strain>
    </source>
</reference>
<protein>
    <submittedName>
        <fullName evidence="6">DNA-binding transcriptional LysR family regulator</fullName>
    </submittedName>
</protein>
<dbReference type="InterPro" id="IPR005119">
    <property type="entry name" value="LysR_subst-bd"/>
</dbReference>
<dbReference type="PROSITE" id="PS50931">
    <property type="entry name" value="HTH_LYSR"/>
    <property type="match status" value="1"/>
</dbReference>
<sequence>MAKTTLEQWRMLLAVVTHGGFAQAAAATHKSQSSINHAVHKLQDQLGLQLLEVVGRKAQLTESGSLMLRRASQLLDQANQLEDLASGLAEGIEAEIRVALDEVLPPTRIAATLETLAAEFPHTRVELIETVLWGGPETLMAGKADLLVADTVPQGFLGTPLLTTTFVAVAAPGHVLHTLHGPLNMQDLAQHRQIVVRDSSVHRRTDAGWLGAEQRWTVTHVSTSIDMVCRGLGFAWLPMTRISKLLDDGLLRKLPLERGGYRPSTLYLTLADTAGSGPATLRLSTLLAEALFDGE</sequence>
<keyword evidence="4" id="KW-0804">Transcription</keyword>